<evidence type="ECO:0000256" key="4">
    <source>
        <dbReference type="SAM" id="MobiDB-lite"/>
    </source>
</evidence>
<dbReference type="AlphaFoldDB" id="A0A5J6ZBV3"/>
<accession>A0A5J6ZBV3</accession>
<keyword evidence="2" id="KW-0238">DNA-binding</keyword>
<dbReference type="InterPro" id="IPR036390">
    <property type="entry name" value="WH_DNA-bd_sf"/>
</dbReference>
<dbReference type="GO" id="GO:0003677">
    <property type="term" value="F:DNA binding"/>
    <property type="evidence" value="ECO:0007669"/>
    <property type="project" value="UniProtKB-KW"/>
</dbReference>
<dbReference type="Pfam" id="PF00392">
    <property type="entry name" value="GntR"/>
    <property type="match status" value="1"/>
</dbReference>
<feature type="compositionally biased region" description="Polar residues" evidence="4">
    <location>
        <begin position="127"/>
        <end position="138"/>
    </location>
</feature>
<dbReference type="PANTHER" id="PTHR38445:SF12">
    <property type="entry name" value="GNTR-FAMILY TRANSCRIPTIONAL REGULATOR"/>
    <property type="match status" value="1"/>
</dbReference>
<dbReference type="OrthoDB" id="3192286at2"/>
<feature type="compositionally biased region" description="Polar residues" evidence="4">
    <location>
        <begin position="151"/>
        <end position="170"/>
    </location>
</feature>
<dbReference type="RefSeq" id="WP_151903442.1">
    <property type="nucleotide sequence ID" value="NZ_CP045032.1"/>
</dbReference>
<proteinExistence type="predicted"/>
<dbReference type="EMBL" id="CP045032">
    <property type="protein sequence ID" value="QFQ03165.1"/>
    <property type="molecule type" value="Genomic_DNA"/>
</dbReference>
<dbReference type="KEGG" id="cuo:CUROG_09105"/>
<dbReference type="CDD" id="cd07377">
    <property type="entry name" value="WHTH_GntR"/>
    <property type="match status" value="1"/>
</dbReference>
<reference evidence="7" key="1">
    <citation type="submission" date="2019-10" db="EMBL/GenBank/DDBJ databases">
        <title>Complete genome sequence of Corynebacterium urogenitalis DSM 108747, isolated from the genital tract of a cow.</title>
        <authorList>
            <person name="Ruckert C."/>
            <person name="Ballas P."/>
            <person name="Wagener K."/>
            <person name="Drillich M."/>
            <person name="Kaempfer P."/>
            <person name="Busse H.-J."/>
            <person name="Ehling-Schulz M."/>
        </authorList>
    </citation>
    <scope>NUCLEOTIDE SEQUENCE [LARGE SCALE GENOMIC DNA]</scope>
    <source>
        <strain evidence="7">LMM 1652</strain>
    </source>
</reference>
<feature type="domain" description="HTH gntR-type" evidence="5">
    <location>
        <begin position="11"/>
        <end position="79"/>
    </location>
</feature>
<keyword evidence="1" id="KW-0805">Transcription regulation</keyword>
<keyword evidence="3" id="KW-0804">Transcription</keyword>
<dbReference type="PROSITE" id="PS50949">
    <property type="entry name" value="HTH_GNTR"/>
    <property type="match status" value="1"/>
</dbReference>
<dbReference type="SUPFAM" id="SSF46785">
    <property type="entry name" value="Winged helix' DNA-binding domain"/>
    <property type="match status" value="1"/>
</dbReference>
<dbReference type="InterPro" id="IPR000524">
    <property type="entry name" value="Tscrpt_reg_HTH_GntR"/>
</dbReference>
<dbReference type="InterPro" id="IPR036388">
    <property type="entry name" value="WH-like_DNA-bd_sf"/>
</dbReference>
<feature type="region of interest" description="Disordered" evidence="4">
    <location>
        <begin position="127"/>
        <end position="193"/>
    </location>
</feature>
<organism evidence="6 7">
    <name type="scientific">Corynebacterium urogenitale</name>
    <dbReference type="NCBI Taxonomy" id="2487892"/>
    <lineage>
        <taxon>Bacteria</taxon>
        <taxon>Bacillati</taxon>
        <taxon>Actinomycetota</taxon>
        <taxon>Actinomycetes</taxon>
        <taxon>Mycobacteriales</taxon>
        <taxon>Corynebacteriaceae</taxon>
        <taxon>Corynebacterium</taxon>
    </lineage>
</organism>
<evidence type="ECO:0000313" key="7">
    <source>
        <dbReference type="Proteomes" id="UP000326711"/>
    </source>
</evidence>
<dbReference type="Gene3D" id="1.10.10.10">
    <property type="entry name" value="Winged helix-like DNA-binding domain superfamily/Winged helix DNA-binding domain"/>
    <property type="match status" value="1"/>
</dbReference>
<protein>
    <submittedName>
        <fullName evidence="6">HTH-type transcriptional repressor YtrA</fullName>
    </submittedName>
</protein>
<dbReference type="PANTHER" id="PTHR38445">
    <property type="entry name" value="HTH-TYPE TRANSCRIPTIONAL REPRESSOR YTRA"/>
    <property type="match status" value="1"/>
</dbReference>
<dbReference type="GO" id="GO:0003700">
    <property type="term" value="F:DNA-binding transcription factor activity"/>
    <property type="evidence" value="ECO:0007669"/>
    <property type="project" value="InterPro"/>
</dbReference>
<gene>
    <name evidence="6" type="primary">ytrA</name>
    <name evidence="6" type="ORF">CUROG_09105</name>
</gene>
<evidence type="ECO:0000256" key="3">
    <source>
        <dbReference type="ARBA" id="ARBA00023163"/>
    </source>
</evidence>
<evidence type="ECO:0000256" key="2">
    <source>
        <dbReference type="ARBA" id="ARBA00023125"/>
    </source>
</evidence>
<dbReference type="SMART" id="SM00345">
    <property type="entry name" value="HTH_GNTR"/>
    <property type="match status" value="1"/>
</dbReference>
<dbReference type="Proteomes" id="UP000326711">
    <property type="component" value="Chromosome"/>
</dbReference>
<evidence type="ECO:0000313" key="6">
    <source>
        <dbReference type="EMBL" id="QFQ03165.1"/>
    </source>
</evidence>
<sequence>MFIHLNPTSTIPIFQQIHDRIIEGIARGEIRHGDKLDPVRRVAAEFGINPATVQKAYDLLRADGVVVTEKRTGSTVRISARPTDEQRAQLREKLNRTASRAAIQGFTEEEIHAELASVLAEITIAGSSKAESNGQIRKTSAVRGPQVLQRGATSASGAPDSSRTATTTSGDARFLEEISTKTTQNTAKPDRSP</sequence>
<name>A0A5J6ZBV3_9CORY</name>
<evidence type="ECO:0000256" key="1">
    <source>
        <dbReference type="ARBA" id="ARBA00023015"/>
    </source>
</evidence>
<keyword evidence="7" id="KW-1185">Reference proteome</keyword>
<evidence type="ECO:0000259" key="5">
    <source>
        <dbReference type="PROSITE" id="PS50949"/>
    </source>
</evidence>